<dbReference type="PANTHER" id="PTHR23026:SF123">
    <property type="entry name" value="NAD(P)H NITROREDUCTASE RV3131-RELATED"/>
    <property type="match status" value="1"/>
</dbReference>
<organism evidence="2 3">
    <name type="scientific">Actinoplanes oblitus</name>
    <dbReference type="NCBI Taxonomy" id="3040509"/>
    <lineage>
        <taxon>Bacteria</taxon>
        <taxon>Bacillati</taxon>
        <taxon>Actinomycetota</taxon>
        <taxon>Actinomycetes</taxon>
        <taxon>Micromonosporales</taxon>
        <taxon>Micromonosporaceae</taxon>
        <taxon>Actinoplanes</taxon>
    </lineage>
</organism>
<protein>
    <submittedName>
        <fullName evidence="2">Nitroreductase family protein</fullName>
    </submittedName>
</protein>
<accession>A0ABY8W5B3</accession>
<feature type="region of interest" description="Disordered" evidence="1">
    <location>
        <begin position="300"/>
        <end position="322"/>
    </location>
</feature>
<proteinExistence type="predicted"/>
<dbReference type="PANTHER" id="PTHR23026">
    <property type="entry name" value="NADPH NITROREDUCTASE"/>
    <property type="match status" value="1"/>
</dbReference>
<evidence type="ECO:0000256" key="1">
    <source>
        <dbReference type="SAM" id="MobiDB-lite"/>
    </source>
</evidence>
<dbReference type="InterPro" id="IPR000415">
    <property type="entry name" value="Nitroreductase-like"/>
</dbReference>
<dbReference type="InterPro" id="IPR050627">
    <property type="entry name" value="Nitroreductase/BluB"/>
</dbReference>
<dbReference type="EMBL" id="CP126980">
    <property type="protein sequence ID" value="WIM93039.1"/>
    <property type="molecule type" value="Genomic_DNA"/>
</dbReference>
<evidence type="ECO:0000313" key="2">
    <source>
        <dbReference type="EMBL" id="WIM93039.1"/>
    </source>
</evidence>
<dbReference type="Gene3D" id="3.40.109.10">
    <property type="entry name" value="NADH Oxidase"/>
    <property type="match status" value="2"/>
</dbReference>
<evidence type="ECO:0000313" key="3">
    <source>
        <dbReference type="Proteomes" id="UP001240150"/>
    </source>
</evidence>
<gene>
    <name evidence="2" type="ORF">ACTOB_005004</name>
</gene>
<keyword evidence="3" id="KW-1185">Reference proteome</keyword>
<reference evidence="2 3" key="1">
    <citation type="submission" date="2023-06" db="EMBL/GenBank/DDBJ databases">
        <authorList>
            <person name="Yushchuk O."/>
            <person name="Binda E."/>
            <person name="Ruckert-Reed C."/>
            <person name="Fedorenko V."/>
            <person name="Kalinowski J."/>
            <person name="Marinelli F."/>
        </authorList>
    </citation>
    <scope>NUCLEOTIDE SEQUENCE [LARGE SCALE GENOMIC DNA]</scope>
    <source>
        <strain evidence="2 3">NRRL 3884</strain>
    </source>
</reference>
<sequence length="322" mass="35026">MTSLDERALAHCVRTASLAPSLHNSQPWRFRLVDGAVEVYADRRRQLEVLDPDGRELLISVGAAVFTLRLAIRVEGHVTEVSIFPDAGSPDLVARIRPAYARPSSAYATALAEAITARHTNRSPFADAVVPADSLAQLRAAATAEGATLTLADAVRRDVIINLAQAAEARLRAEGGYRAELGYWTRPHPHRRDGIPPTAVGPWDALEHLPMRDFGLVHHQPSRNAERFEAHPTITVLATNGDGPVDWVRAGQALQRVLLTATRLRLATTPISQPIEIPAIRDLLTDTGNGRSAQMVIRLGYAPSGPPTPRRPLTDILDTRTP</sequence>
<name>A0ABY8W5B3_9ACTN</name>
<dbReference type="SUPFAM" id="SSF55469">
    <property type="entry name" value="FMN-dependent nitroreductase-like"/>
    <property type="match status" value="2"/>
</dbReference>
<dbReference type="Proteomes" id="UP001240150">
    <property type="component" value="Chromosome"/>
</dbReference>
<dbReference type="NCBIfam" id="NF047509">
    <property type="entry name" value="Rv3131_FMN_oxido"/>
    <property type="match status" value="1"/>
</dbReference>
<dbReference type="RefSeq" id="WP_284914247.1">
    <property type="nucleotide sequence ID" value="NZ_CP126980.1"/>
</dbReference>